<keyword evidence="11" id="KW-0282">Flagellum</keyword>
<keyword evidence="6 10" id="KW-1133">Transmembrane helix</keyword>
<evidence type="ECO:0000256" key="8">
    <source>
        <dbReference type="ARBA" id="ARBA00023143"/>
    </source>
</evidence>
<dbReference type="InterPro" id="IPR002010">
    <property type="entry name" value="T3SS_IM_R"/>
</dbReference>
<feature type="transmembrane region" description="Helical" evidence="10">
    <location>
        <begin position="15"/>
        <end position="33"/>
    </location>
</feature>
<feature type="transmembrane region" description="Helical" evidence="10">
    <location>
        <begin position="186"/>
        <end position="204"/>
    </location>
</feature>
<evidence type="ECO:0000256" key="9">
    <source>
        <dbReference type="NCBIfam" id="TIGR01400"/>
    </source>
</evidence>
<organism evidence="11 12">
    <name type="scientific">Stenotrophobium rhamnosiphilum</name>
    <dbReference type="NCBI Taxonomy" id="2029166"/>
    <lineage>
        <taxon>Bacteria</taxon>
        <taxon>Pseudomonadati</taxon>
        <taxon>Pseudomonadota</taxon>
        <taxon>Gammaproteobacteria</taxon>
        <taxon>Nevskiales</taxon>
        <taxon>Nevskiaceae</taxon>
        <taxon>Stenotrophobium</taxon>
    </lineage>
</organism>
<feature type="transmembrane region" description="Helical" evidence="10">
    <location>
        <begin position="78"/>
        <end position="103"/>
    </location>
</feature>
<dbReference type="PANTHER" id="PTHR30065:SF8">
    <property type="entry name" value="FLAGELLAR BIOSYNTHETIC PROTEIN FLIR"/>
    <property type="match status" value="1"/>
</dbReference>
<dbReference type="PRINTS" id="PR00953">
    <property type="entry name" value="TYPE3IMRPROT"/>
</dbReference>
<keyword evidence="7 10" id="KW-0472">Membrane</keyword>
<evidence type="ECO:0000256" key="10">
    <source>
        <dbReference type="RuleBase" id="RU362071"/>
    </source>
</evidence>
<comment type="similarity">
    <text evidence="2 10">Belongs to the FliR/MopE/SpaR family.</text>
</comment>
<keyword evidence="11" id="KW-0966">Cell projection</keyword>
<keyword evidence="12" id="KW-1185">Reference proteome</keyword>
<proteinExistence type="inferred from homology"/>
<comment type="function">
    <text evidence="1 10">Role in flagellar biosynthesis.</text>
</comment>
<dbReference type="PANTHER" id="PTHR30065">
    <property type="entry name" value="FLAGELLAR BIOSYNTHETIC PROTEIN FLIR"/>
    <property type="match status" value="1"/>
</dbReference>
<evidence type="ECO:0000256" key="7">
    <source>
        <dbReference type="ARBA" id="ARBA00023136"/>
    </source>
</evidence>
<dbReference type="Pfam" id="PF01311">
    <property type="entry name" value="Bac_export_1"/>
    <property type="match status" value="1"/>
</dbReference>
<evidence type="ECO:0000256" key="4">
    <source>
        <dbReference type="ARBA" id="ARBA00022475"/>
    </source>
</evidence>
<accession>A0A2T5MDB9</accession>
<evidence type="ECO:0000256" key="2">
    <source>
        <dbReference type="ARBA" id="ARBA00009772"/>
    </source>
</evidence>
<keyword evidence="11" id="KW-0969">Cilium</keyword>
<evidence type="ECO:0000313" key="11">
    <source>
        <dbReference type="EMBL" id="PTU30568.1"/>
    </source>
</evidence>
<reference evidence="11 12" key="1">
    <citation type="submission" date="2018-04" db="EMBL/GenBank/DDBJ databases">
        <title>Novel species isolated from glacier.</title>
        <authorList>
            <person name="Liu Q."/>
            <person name="Xin Y.-H."/>
        </authorList>
    </citation>
    <scope>NUCLEOTIDE SEQUENCE [LARGE SCALE GENOMIC DNA]</scope>
    <source>
        <strain evidence="11 12">GT1R17</strain>
    </source>
</reference>
<sequence length="258" mass="27618">MTLTDAELLSWVQHYFWTFTRIGGVLMTAPVLGSMHASRRVRLMLGLALTVVIAPLTPVVAATTLFSAAWYLMTLQQFVIGVAIGFVLMLAFEAVVMAGEIISYGMGLSFAQLADPVRGVSTPVVGNFLLILATLLFLSMNGHLILIETLANSFITMPIQEGGVDLHRLSALLEWSGVIFSGGLKIALPVMTALLLVNLAFGVLSRATPSINLQSVGFPISLFAGVMLLVYCLPGLQVAFAGLLDESWKLIAVLVAPR</sequence>
<dbReference type="InterPro" id="IPR006303">
    <property type="entry name" value="FliR"/>
</dbReference>
<dbReference type="AlphaFoldDB" id="A0A2T5MDB9"/>
<evidence type="ECO:0000313" key="12">
    <source>
        <dbReference type="Proteomes" id="UP000244248"/>
    </source>
</evidence>
<feature type="transmembrane region" description="Helical" evidence="10">
    <location>
        <begin position="124"/>
        <end position="147"/>
    </location>
</feature>
<feature type="transmembrane region" description="Helical" evidence="10">
    <location>
        <begin position="216"/>
        <end position="240"/>
    </location>
</feature>
<comment type="subcellular location">
    <subcellularLocation>
        <location evidence="10">Cell membrane</location>
        <topology evidence="10">Multi-pass membrane protein</topology>
    </subcellularLocation>
    <subcellularLocation>
        <location evidence="10">Bacterial flagellum basal body</location>
    </subcellularLocation>
</comment>
<dbReference type="Proteomes" id="UP000244248">
    <property type="component" value="Unassembled WGS sequence"/>
</dbReference>
<dbReference type="GO" id="GO:0009425">
    <property type="term" value="C:bacterial-type flagellum basal body"/>
    <property type="evidence" value="ECO:0007669"/>
    <property type="project" value="UniProtKB-SubCell"/>
</dbReference>
<evidence type="ECO:0000256" key="1">
    <source>
        <dbReference type="ARBA" id="ARBA00002578"/>
    </source>
</evidence>
<dbReference type="GO" id="GO:0044780">
    <property type="term" value="P:bacterial-type flagellum assembly"/>
    <property type="evidence" value="ECO:0007669"/>
    <property type="project" value="UniProtKB-UniRule"/>
</dbReference>
<keyword evidence="4 10" id="KW-1003">Cell membrane</keyword>
<protein>
    <recommendedName>
        <fullName evidence="3 9">Flagellar biosynthetic protein FliR</fullName>
    </recommendedName>
</protein>
<dbReference type="RefSeq" id="WP_107940940.1">
    <property type="nucleotide sequence ID" value="NZ_QANS01000005.1"/>
</dbReference>
<dbReference type="EMBL" id="QANS01000005">
    <property type="protein sequence ID" value="PTU30568.1"/>
    <property type="molecule type" value="Genomic_DNA"/>
</dbReference>
<dbReference type="OrthoDB" id="9797790at2"/>
<dbReference type="GO" id="GO:0005886">
    <property type="term" value="C:plasma membrane"/>
    <property type="evidence" value="ECO:0007669"/>
    <property type="project" value="UniProtKB-SubCell"/>
</dbReference>
<evidence type="ECO:0000256" key="5">
    <source>
        <dbReference type="ARBA" id="ARBA00022692"/>
    </source>
</evidence>
<keyword evidence="8 10" id="KW-0975">Bacterial flagellum</keyword>
<comment type="caution">
    <text evidence="11">The sequence shown here is derived from an EMBL/GenBank/DDBJ whole genome shotgun (WGS) entry which is preliminary data.</text>
</comment>
<name>A0A2T5MDB9_9GAMM</name>
<evidence type="ECO:0000256" key="6">
    <source>
        <dbReference type="ARBA" id="ARBA00022989"/>
    </source>
</evidence>
<gene>
    <name evidence="11" type="primary">fliR</name>
    <name evidence="11" type="ORF">CJD38_13760</name>
</gene>
<feature type="transmembrane region" description="Helical" evidence="10">
    <location>
        <begin position="45"/>
        <end position="72"/>
    </location>
</feature>
<dbReference type="GO" id="GO:0006605">
    <property type="term" value="P:protein targeting"/>
    <property type="evidence" value="ECO:0007669"/>
    <property type="project" value="UniProtKB-UniRule"/>
</dbReference>
<dbReference type="NCBIfam" id="TIGR01400">
    <property type="entry name" value="fliR"/>
    <property type="match status" value="1"/>
</dbReference>
<evidence type="ECO:0000256" key="3">
    <source>
        <dbReference type="ARBA" id="ARBA00021717"/>
    </source>
</evidence>
<keyword evidence="5 10" id="KW-0812">Transmembrane</keyword>